<keyword evidence="2" id="KW-1185">Reference proteome</keyword>
<organism evidence="1 2">
    <name type="scientific">Aspergillus minisclerotigenes</name>
    <dbReference type="NCBI Taxonomy" id="656917"/>
    <lineage>
        <taxon>Eukaryota</taxon>
        <taxon>Fungi</taxon>
        <taxon>Dikarya</taxon>
        <taxon>Ascomycota</taxon>
        <taxon>Pezizomycotina</taxon>
        <taxon>Eurotiomycetes</taxon>
        <taxon>Eurotiomycetidae</taxon>
        <taxon>Eurotiales</taxon>
        <taxon>Aspergillaceae</taxon>
        <taxon>Aspergillus</taxon>
        <taxon>Aspergillus subgen. Circumdati</taxon>
    </lineage>
</organism>
<evidence type="ECO:0000313" key="2">
    <source>
        <dbReference type="Proteomes" id="UP000326289"/>
    </source>
</evidence>
<dbReference type="AlphaFoldDB" id="A0A5N6J5M0"/>
<proteinExistence type="predicted"/>
<reference evidence="1 2" key="1">
    <citation type="submission" date="2019-04" db="EMBL/GenBank/DDBJ databases">
        <title>Fungal friends and foes A comparative genomics study of 23 Aspergillus species from section Flavi.</title>
        <authorList>
            <consortium name="DOE Joint Genome Institute"/>
            <person name="Kjaerbolling I."/>
            <person name="Vesth T.C."/>
            <person name="Frisvad J.C."/>
            <person name="Nybo J.L."/>
            <person name="Theobald S."/>
            <person name="Kildgaard S."/>
            <person name="Petersen T.I."/>
            <person name="Kuo A."/>
            <person name="Sato A."/>
            <person name="Lyhne E.K."/>
            <person name="Kogle M.E."/>
            <person name="Wiebenga A."/>
            <person name="Kun R.S."/>
            <person name="Lubbers R.J."/>
            <person name="Makela M.R."/>
            <person name="Barry K."/>
            <person name="Chovatia M."/>
            <person name="Clum A."/>
            <person name="Daum C."/>
            <person name="Haridas S."/>
            <person name="He G."/>
            <person name="LaButti K."/>
            <person name="Lipzen A."/>
            <person name="Mondo S."/>
            <person name="Pangilinan J."/>
            <person name="Riley R."/>
            <person name="Salamov A."/>
            <person name="Simmons B.A."/>
            <person name="Magnuson J.K."/>
            <person name="Henrissat B."/>
            <person name="Mortensen U.H."/>
            <person name="Larsen T.O."/>
            <person name="De vries R.P."/>
            <person name="Grigoriev I.V."/>
            <person name="Machida M."/>
            <person name="Baker S.E."/>
            <person name="Andersen M.R."/>
        </authorList>
    </citation>
    <scope>NUCLEOTIDE SEQUENCE [LARGE SCALE GENOMIC DNA]</scope>
    <source>
        <strain evidence="1 2">CBS 117635</strain>
    </source>
</reference>
<dbReference type="EMBL" id="ML732795">
    <property type="protein sequence ID" value="KAB8273539.1"/>
    <property type="molecule type" value="Genomic_DNA"/>
</dbReference>
<dbReference type="Proteomes" id="UP000326289">
    <property type="component" value="Unassembled WGS sequence"/>
</dbReference>
<evidence type="ECO:0000313" key="1">
    <source>
        <dbReference type="EMBL" id="KAB8273539.1"/>
    </source>
</evidence>
<sequence length="308" mass="34925">MATIESLPTEIIDMIVSYVVHDEFNEGRILKNLRLVNRPIFKSASRLLFRHLRFSQESFPTSSDLDKRFHLEEGYQPASSHYVQHLYIYIGGKRRNQDQADATLKLDEDGMRDSCRSFFKRLPNLRRLTFISNGTEEARTMASALQHSRSLIPNLEGLQLSGAQDSTFIQFSGENNPAMASVIAQIRCLKITKSCGCRDGGCSVGDHDEVVLPYHSSQGSFTTIVTMAFKDFIQIFELYYLAFQKYPEIYRTLSYHALRRGDMGRGSEGNTPLPPSFVFNIGRCDPTFDCQTKEKKEDLEETTGTIGA</sequence>
<name>A0A5N6J5M0_9EURO</name>
<gene>
    <name evidence="1" type="ORF">BDV30DRAFT_238524</name>
</gene>
<accession>A0A5N6J5M0</accession>
<protein>
    <submittedName>
        <fullName evidence="1">Uncharacterized protein</fullName>
    </submittedName>
</protein>